<keyword evidence="6" id="KW-0805">Transcription regulation</keyword>
<feature type="region of interest" description="Disordered" evidence="9">
    <location>
        <begin position="88"/>
        <end position="240"/>
    </location>
</feature>
<reference evidence="12" key="1">
    <citation type="journal article" date="2013" name="Nat. Genet.">
        <title>The Capsella rubella genome and the genomic consequences of rapid mating system evolution.</title>
        <authorList>
            <person name="Slotte T."/>
            <person name="Hazzouri K.M."/>
            <person name="Agren J.A."/>
            <person name="Koenig D."/>
            <person name="Maumus F."/>
            <person name="Guo Y.L."/>
            <person name="Steige K."/>
            <person name="Platts A.E."/>
            <person name="Escobar J.S."/>
            <person name="Newman L.K."/>
            <person name="Wang W."/>
            <person name="Mandakova T."/>
            <person name="Vello E."/>
            <person name="Smith L.M."/>
            <person name="Henz S.R."/>
            <person name="Steffen J."/>
            <person name="Takuno S."/>
            <person name="Brandvain Y."/>
            <person name="Coop G."/>
            <person name="Andolfatto P."/>
            <person name="Hu T.T."/>
            <person name="Blanchette M."/>
            <person name="Clark R.M."/>
            <person name="Quesneville H."/>
            <person name="Nordborg M."/>
            <person name="Gaut B.S."/>
            <person name="Lysak M.A."/>
            <person name="Jenkins J."/>
            <person name="Grimwood J."/>
            <person name="Chapman J."/>
            <person name="Prochnik S."/>
            <person name="Shu S."/>
            <person name="Rokhsar D."/>
            <person name="Schmutz J."/>
            <person name="Weigel D."/>
            <person name="Wright S.I."/>
        </authorList>
    </citation>
    <scope>NUCLEOTIDE SEQUENCE [LARGE SCALE GENOMIC DNA]</scope>
    <source>
        <strain evidence="12">cv. Monte Gargano</strain>
    </source>
</reference>
<feature type="compositionally biased region" description="Basic and acidic residues" evidence="9">
    <location>
        <begin position="192"/>
        <end position="205"/>
    </location>
</feature>
<dbReference type="eggNOG" id="ENOG502S7T2">
    <property type="taxonomic scope" value="Eukaryota"/>
</dbReference>
<evidence type="ECO:0000256" key="5">
    <source>
        <dbReference type="ARBA" id="ARBA00022853"/>
    </source>
</evidence>
<keyword evidence="8" id="KW-0539">Nucleus</keyword>
<evidence type="ECO:0000259" key="10">
    <source>
        <dbReference type="Pfam" id="PF17800"/>
    </source>
</evidence>
<evidence type="ECO:0000256" key="3">
    <source>
        <dbReference type="ARBA" id="ARBA00022491"/>
    </source>
</evidence>
<dbReference type="OrthoDB" id="2019803at2759"/>
<gene>
    <name evidence="11" type="ORF">CARUB_v10001840mg</name>
</gene>
<dbReference type="GO" id="GO:0005730">
    <property type="term" value="C:nucleolus"/>
    <property type="evidence" value="ECO:0007669"/>
    <property type="project" value="UniProtKB-SubCell"/>
</dbReference>
<dbReference type="KEGG" id="crb:17882168"/>
<evidence type="ECO:0000256" key="2">
    <source>
        <dbReference type="ARBA" id="ARBA00006673"/>
    </source>
</evidence>
<evidence type="ECO:0000256" key="9">
    <source>
        <dbReference type="SAM" id="MobiDB-lite"/>
    </source>
</evidence>
<keyword evidence="4" id="KW-0378">Hydrolase</keyword>
<keyword evidence="12" id="KW-1185">Reference proteome</keyword>
<keyword evidence="3" id="KW-0678">Repressor</keyword>
<comment type="subcellular location">
    <subcellularLocation>
        <location evidence="1">Nucleus</location>
        <location evidence="1">Nucleolus</location>
    </subcellularLocation>
</comment>
<comment type="similarity">
    <text evidence="2">Belongs to the histone deacetylase HD2 family.</text>
</comment>
<feature type="compositionally biased region" description="Acidic residues" evidence="9">
    <location>
        <begin position="146"/>
        <end position="191"/>
    </location>
</feature>
<dbReference type="Gene3D" id="2.60.120.340">
    <property type="entry name" value="Nucleoplasmin core domain"/>
    <property type="match status" value="1"/>
</dbReference>
<feature type="compositionally biased region" description="Acidic residues" evidence="9">
    <location>
        <begin position="98"/>
        <end position="113"/>
    </location>
</feature>
<dbReference type="GO" id="GO:0006325">
    <property type="term" value="P:chromatin organization"/>
    <property type="evidence" value="ECO:0007669"/>
    <property type="project" value="UniProtKB-KW"/>
</dbReference>
<organism evidence="11 12">
    <name type="scientific">Capsella rubella</name>
    <dbReference type="NCBI Taxonomy" id="81985"/>
    <lineage>
        <taxon>Eukaryota</taxon>
        <taxon>Viridiplantae</taxon>
        <taxon>Streptophyta</taxon>
        <taxon>Embryophyta</taxon>
        <taxon>Tracheophyta</taxon>
        <taxon>Spermatophyta</taxon>
        <taxon>Magnoliopsida</taxon>
        <taxon>eudicotyledons</taxon>
        <taxon>Gunneridae</taxon>
        <taxon>Pentapetalae</taxon>
        <taxon>rosids</taxon>
        <taxon>malvids</taxon>
        <taxon>Brassicales</taxon>
        <taxon>Brassicaceae</taxon>
        <taxon>Camelineae</taxon>
        <taxon>Capsella</taxon>
    </lineage>
</organism>
<feature type="domain" description="Nucleoplasmin-like" evidence="10">
    <location>
        <begin position="3"/>
        <end position="91"/>
    </location>
</feature>
<dbReference type="Pfam" id="PF17800">
    <property type="entry name" value="NPL"/>
    <property type="match status" value="1"/>
</dbReference>
<dbReference type="EMBL" id="KB870810">
    <property type="protein sequence ID" value="EOA19451.1"/>
    <property type="molecule type" value="Genomic_DNA"/>
</dbReference>
<keyword evidence="7" id="KW-0804">Transcription</keyword>
<feature type="compositionally biased region" description="Low complexity" evidence="9">
    <location>
        <begin position="114"/>
        <end position="132"/>
    </location>
</feature>
<sequence>MEFWGVEVKSGAPLKVTPEEDNLIHISQATLDCKGKMTEPVLLTVTVDNTKLVIGTLSQDKFPQISFDLVFEKEFELSHNCTRGNVHFIGYRSPNIDQGEDFSDSEEEEEEAPEAVPAVVPANGNAKAAVVKADSKPKAKPAEVAPESEDDEDDSDEEDESDDDDDSEKGMDVDEDDSDDEDDSEDEEEEETPKKAEPVNKKRPIESASKTPVSGKKAKPAATPLKTEEKKKGGHTATPS</sequence>
<dbReference type="AlphaFoldDB" id="R0FCD5"/>
<dbReference type="InterPro" id="IPR041232">
    <property type="entry name" value="NPL"/>
</dbReference>
<evidence type="ECO:0000256" key="7">
    <source>
        <dbReference type="ARBA" id="ARBA00023163"/>
    </source>
</evidence>
<protein>
    <recommendedName>
        <fullName evidence="10">Nucleoplasmin-like domain-containing protein</fullName>
    </recommendedName>
</protein>
<evidence type="ECO:0000256" key="8">
    <source>
        <dbReference type="ARBA" id="ARBA00023242"/>
    </source>
</evidence>
<evidence type="ECO:0000313" key="11">
    <source>
        <dbReference type="EMBL" id="EOA19451.1"/>
    </source>
</evidence>
<dbReference type="Proteomes" id="UP000029121">
    <property type="component" value="Unassembled WGS sequence"/>
</dbReference>
<dbReference type="STRING" id="81985.R0FCD5"/>
<name>R0FCD5_9BRAS</name>
<evidence type="ECO:0000256" key="4">
    <source>
        <dbReference type="ARBA" id="ARBA00022801"/>
    </source>
</evidence>
<dbReference type="GO" id="GO:0016787">
    <property type="term" value="F:hydrolase activity"/>
    <property type="evidence" value="ECO:0007669"/>
    <property type="project" value="UniProtKB-KW"/>
</dbReference>
<evidence type="ECO:0000313" key="12">
    <source>
        <dbReference type="Proteomes" id="UP000029121"/>
    </source>
</evidence>
<evidence type="ECO:0000256" key="6">
    <source>
        <dbReference type="ARBA" id="ARBA00023015"/>
    </source>
</evidence>
<evidence type="ECO:0000256" key="1">
    <source>
        <dbReference type="ARBA" id="ARBA00004604"/>
    </source>
</evidence>
<keyword evidence="5" id="KW-0156">Chromatin regulator</keyword>
<accession>R0FCD5</accession>
<dbReference type="FunFam" id="2.60.120.340:FF:000004">
    <property type="entry name" value="Histone deacetylase HDT1"/>
    <property type="match status" value="1"/>
</dbReference>
<proteinExistence type="inferred from homology"/>